<dbReference type="STRING" id="1229665.N1S8R0"/>
<gene>
    <name evidence="1" type="ORF">FOC4_g10000101</name>
</gene>
<proteinExistence type="predicted"/>
<accession>N1S8R0</accession>
<sequence>CNFRTASFQLIKRHFSDQQMQGKCLHFGETRSFKDLDSLFHYVYLQTWASGPGRQYWIVKRNGSQQRPIGGEEVQNHLRLVREREPQHKQPGLPLNHPPPQVFLRKTWRVSSFGPIRAFRFLPPFLDLKRGAFLSIDV</sequence>
<dbReference type="EMBL" id="KB726217">
    <property type="protein sequence ID" value="EMT74086.1"/>
    <property type="molecule type" value="Genomic_DNA"/>
</dbReference>
<evidence type="ECO:0000313" key="2">
    <source>
        <dbReference type="Proteomes" id="UP000016929"/>
    </source>
</evidence>
<evidence type="ECO:0000313" key="1">
    <source>
        <dbReference type="EMBL" id="EMT74086.1"/>
    </source>
</evidence>
<dbReference type="HOGENOM" id="CLU_2061593_0_0_1"/>
<reference evidence="2" key="1">
    <citation type="submission" date="2012-09" db="EMBL/GenBank/DDBJ databases">
        <title>Genome sequencing and comparative transcriptomics of race 1 and race 4 of banana pathogen: Fusarium oxysporum f. sp. cubense.</title>
        <authorList>
            <person name="Fang X."/>
            <person name="Huang J."/>
        </authorList>
    </citation>
    <scope>NUCLEOTIDE SEQUENCE [LARGE SCALE GENOMIC DNA]</scope>
    <source>
        <strain evidence="2">race 4</strain>
    </source>
</reference>
<dbReference type="OrthoDB" id="5077519at2759"/>
<organism evidence="1 2">
    <name type="scientific">Fusarium oxysporum f. sp. cubense (strain race 4)</name>
    <name type="common">Panama disease fungus</name>
    <dbReference type="NCBI Taxonomy" id="2502994"/>
    <lineage>
        <taxon>Eukaryota</taxon>
        <taxon>Fungi</taxon>
        <taxon>Dikarya</taxon>
        <taxon>Ascomycota</taxon>
        <taxon>Pezizomycotina</taxon>
        <taxon>Sordariomycetes</taxon>
        <taxon>Hypocreomycetidae</taxon>
        <taxon>Hypocreales</taxon>
        <taxon>Nectriaceae</taxon>
        <taxon>Fusarium</taxon>
        <taxon>Fusarium oxysporum species complex</taxon>
    </lineage>
</organism>
<dbReference type="AlphaFoldDB" id="N1S8R0"/>
<protein>
    <submittedName>
        <fullName evidence="1">Uncharacterized protein</fullName>
    </submittedName>
</protein>
<feature type="non-terminal residue" evidence="1">
    <location>
        <position position="1"/>
    </location>
</feature>
<name>N1S8R0_FUSC4</name>
<dbReference type="Proteomes" id="UP000016929">
    <property type="component" value="Unassembled WGS sequence"/>
</dbReference>
<keyword evidence="2" id="KW-1185">Reference proteome</keyword>
<reference evidence="2" key="2">
    <citation type="journal article" date="2014" name="PLoS ONE">
        <title>Genome and Transcriptome Analysis of the Fungal Pathogen Fusarium oxysporum f. sp. cubense Causing Banana Vascular Wilt Disease.</title>
        <authorList>
            <person name="Guo L."/>
            <person name="Han L."/>
            <person name="Yang L."/>
            <person name="Zeng H."/>
            <person name="Fan D."/>
            <person name="Zhu Y."/>
            <person name="Feng Y."/>
            <person name="Wang G."/>
            <person name="Peng C."/>
            <person name="Jiang X."/>
            <person name="Zhou D."/>
            <person name="Ni P."/>
            <person name="Liang C."/>
            <person name="Liu L."/>
            <person name="Wang J."/>
            <person name="Mao C."/>
            <person name="Fang X."/>
            <person name="Peng M."/>
            <person name="Huang J."/>
        </authorList>
    </citation>
    <scope>NUCLEOTIDE SEQUENCE [LARGE SCALE GENOMIC DNA]</scope>
    <source>
        <strain evidence="2">race 4</strain>
    </source>
</reference>